<keyword evidence="3" id="KW-1185">Reference proteome</keyword>
<organism evidence="2 3">
    <name type="scientific">Varroa destructor</name>
    <name type="common">Honeybee mite</name>
    <dbReference type="NCBI Taxonomy" id="109461"/>
    <lineage>
        <taxon>Eukaryota</taxon>
        <taxon>Metazoa</taxon>
        <taxon>Ecdysozoa</taxon>
        <taxon>Arthropoda</taxon>
        <taxon>Chelicerata</taxon>
        <taxon>Arachnida</taxon>
        <taxon>Acari</taxon>
        <taxon>Parasitiformes</taxon>
        <taxon>Mesostigmata</taxon>
        <taxon>Gamasina</taxon>
        <taxon>Dermanyssoidea</taxon>
        <taxon>Varroidae</taxon>
        <taxon>Varroa</taxon>
    </lineage>
</organism>
<dbReference type="EnsemblMetazoa" id="XM_022797669">
    <property type="protein sequence ID" value="XP_022653404"/>
    <property type="gene ID" value="LOC111247100"/>
</dbReference>
<dbReference type="AlphaFoldDB" id="A0A7M7JKK5"/>
<feature type="compositionally biased region" description="Basic and acidic residues" evidence="1">
    <location>
        <begin position="185"/>
        <end position="201"/>
    </location>
</feature>
<dbReference type="KEGG" id="vde:111247100"/>
<dbReference type="RefSeq" id="XP_022653404.1">
    <property type="nucleotide sequence ID" value="XM_022797669.1"/>
</dbReference>
<dbReference type="EnsemblMetazoa" id="XM_022797668">
    <property type="protein sequence ID" value="XP_022653403"/>
    <property type="gene ID" value="LOC111247100"/>
</dbReference>
<evidence type="ECO:0000313" key="2">
    <source>
        <dbReference type="EnsemblMetazoa" id="XP_022653405"/>
    </source>
</evidence>
<dbReference type="InParanoid" id="A0A7M7JKK5"/>
<dbReference type="OrthoDB" id="10659316at2759"/>
<dbReference type="EnsemblMetazoa" id="XM_022797670">
    <property type="protein sequence ID" value="XP_022653405"/>
    <property type="gene ID" value="LOC111247100"/>
</dbReference>
<protein>
    <submittedName>
        <fullName evidence="2">Uncharacterized protein</fullName>
    </submittedName>
</protein>
<reference evidence="2" key="1">
    <citation type="submission" date="2021-01" db="UniProtKB">
        <authorList>
            <consortium name="EnsemblMetazoa"/>
        </authorList>
    </citation>
    <scope>IDENTIFICATION</scope>
</reference>
<feature type="compositionally biased region" description="Polar residues" evidence="1">
    <location>
        <begin position="232"/>
        <end position="245"/>
    </location>
</feature>
<dbReference type="GeneID" id="111247100"/>
<proteinExistence type="predicted"/>
<dbReference type="RefSeq" id="XP_022653405.1">
    <property type="nucleotide sequence ID" value="XM_022797670.1"/>
</dbReference>
<dbReference type="Proteomes" id="UP000594260">
    <property type="component" value="Unplaced"/>
</dbReference>
<feature type="region of interest" description="Disordered" evidence="1">
    <location>
        <begin position="11"/>
        <end position="37"/>
    </location>
</feature>
<name>A0A7M7JKK5_VARDE</name>
<dbReference type="RefSeq" id="XP_022653403.1">
    <property type="nucleotide sequence ID" value="XM_022797668.1"/>
</dbReference>
<evidence type="ECO:0000256" key="1">
    <source>
        <dbReference type="SAM" id="MobiDB-lite"/>
    </source>
</evidence>
<evidence type="ECO:0000313" key="3">
    <source>
        <dbReference type="Proteomes" id="UP000594260"/>
    </source>
</evidence>
<sequence>MVFTCFCPRDKDESSVPPIQTAPMPTYQPPSVTADTMNNQPMALQQQQSFQNPHSNPHPFAPSTYGPGSVVPTGQYSADLYPPGQYPFAAQFSPPGPHLPRQYPSGQYPFFSPYPPAGPYSPPGSYPPAAPYTVTGQIASGAPVPVMQQPNRSGGGLGSVGTFAVGAAAGGLAGYAINSMVHSVDHGNNEENRSDTADHETTATAKVEPQRDIDVIQEYPNRGGMYGEVESAYQQPTYPSEQTTHSPPPGAYQEPSHDSGDFGGDDISGDCVGEGDSV</sequence>
<feature type="region of interest" description="Disordered" evidence="1">
    <location>
        <begin position="185"/>
        <end position="278"/>
    </location>
</feature>
<accession>A0A7M7JKK5</accession>
<dbReference type="OMA" id="MAVCEAW"/>